<organism evidence="1 2">
    <name type="scientific">Steinernema glaseri</name>
    <dbReference type="NCBI Taxonomy" id="37863"/>
    <lineage>
        <taxon>Eukaryota</taxon>
        <taxon>Metazoa</taxon>
        <taxon>Ecdysozoa</taxon>
        <taxon>Nematoda</taxon>
        <taxon>Chromadorea</taxon>
        <taxon>Rhabditida</taxon>
        <taxon>Tylenchina</taxon>
        <taxon>Panagrolaimomorpha</taxon>
        <taxon>Strongyloidoidea</taxon>
        <taxon>Steinernematidae</taxon>
        <taxon>Steinernema</taxon>
    </lineage>
</organism>
<accession>A0A1I8AAC7</accession>
<dbReference type="Proteomes" id="UP000095287">
    <property type="component" value="Unplaced"/>
</dbReference>
<proteinExistence type="predicted"/>
<keyword evidence="1" id="KW-1185">Reference proteome</keyword>
<name>A0A1I8AAC7_9BILA</name>
<dbReference type="AlphaFoldDB" id="A0A1I8AAC7"/>
<evidence type="ECO:0000313" key="1">
    <source>
        <dbReference type="Proteomes" id="UP000095287"/>
    </source>
</evidence>
<dbReference type="WBParaSite" id="L893_g3700.t1">
    <property type="protein sequence ID" value="L893_g3700.t1"/>
    <property type="gene ID" value="L893_g3700"/>
</dbReference>
<protein>
    <submittedName>
        <fullName evidence="2">Smr domain-containing protein</fullName>
    </submittedName>
</protein>
<evidence type="ECO:0000313" key="2">
    <source>
        <dbReference type="WBParaSite" id="L893_g3700.t1"/>
    </source>
</evidence>
<sequence length="186" mass="20772">MVVVLVSETLSLLPRSSPHTARATASTVHPQERVQVPRECVSSLNYGYTDGLMTPGRLNHEVLVPEADEWTARQQLERKLEETVSEVARRRPGAALLLHDREVKKRAVRTKGQSVLNFLLSALQIDVSAGRMAHASEGMNDLRCVKCSGDKTKNRENLRAWLPRYLATSEDTDLFETGSHALVLRC</sequence>
<reference evidence="2" key="1">
    <citation type="submission" date="2016-11" db="UniProtKB">
        <authorList>
            <consortium name="WormBaseParasite"/>
        </authorList>
    </citation>
    <scope>IDENTIFICATION</scope>
</reference>